<sequence>MRRSSRISTARAAPAGNARSAEFGGGSGKQLLAYCTALKVSTAWLVYAEGATSRAHQVRNSSFRIVHYPLDLSASPRDLLAQVAELASKAMEPRGSLTDPRD</sequence>
<dbReference type="Proteomes" id="UP000630887">
    <property type="component" value="Unassembled WGS sequence"/>
</dbReference>
<evidence type="ECO:0000313" key="2">
    <source>
        <dbReference type="EMBL" id="GIG11196.1"/>
    </source>
</evidence>
<proteinExistence type="predicted"/>
<reference evidence="2 3" key="1">
    <citation type="submission" date="2021-01" db="EMBL/GenBank/DDBJ databases">
        <title>Whole genome shotgun sequence of Catellatospora coxensis NBRC 107359.</title>
        <authorList>
            <person name="Komaki H."/>
            <person name="Tamura T."/>
        </authorList>
    </citation>
    <scope>NUCLEOTIDE SEQUENCE [LARGE SCALE GENOMIC DNA]</scope>
    <source>
        <strain evidence="2 3">NBRC 107359</strain>
    </source>
</reference>
<evidence type="ECO:0000313" key="3">
    <source>
        <dbReference type="Proteomes" id="UP000630887"/>
    </source>
</evidence>
<keyword evidence="3" id="KW-1185">Reference proteome</keyword>
<organism evidence="2 3">
    <name type="scientific">Catellatospora coxensis</name>
    <dbReference type="NCBI Taxonomy" id="310354"/>
    <lineage>
        <taxon>Bacteria</taxon>
        <taxon>Bacillati</taxon>
        <taxon>Actinomycetota</taxon>
        <taxon>Actinomycetes</taxon>
        <taxon>Micromonosporales</taxon>
        <taxon>Micromonosporaceae</taxon>
        <taxon>Catellatospora</taxon>
    </lineage>
</organism>
<protein>
    <submittedName>
        <fullName evidence="2">Uncharacterized protein</fullName>
    </submittedName>
</protein>
<gene>
    <name evidence="2" type="ORF">Cco03nite_78960</name>
</gene>
<dbReference type="AlphaFoldDB" id="A0A8J3L9X6"/>
<evidence type="ECO:0000256" key="1">
    <source>
        <dbReference type="SAM" id="MobiDB-lite"/>
    </source>
</evidence>
<comment type="caution">
    <text evidence="2">The sequence shown here is derived from an EMBL/GenBank/DDBJ whole genome shotgun (WGS) entry which is preliminary data.</text>
</comment>
<accession>A0A8J3L9X6</accession>
<dbReference type="EMBL" id="BONI01000121">
    <property type="protein sequence ID" value="GIG11196.1"/>
    <property type="molecule type" value="Genomic_DNA"/>
</dbReference>
<name>A0A8J3L9X6_9ACTN</name>
<feature type="region of interest" description="Disordered" evidence="1">
    <location>
        <begin position="1"/>
        <end position="26"/>
    </location>
</feature>
<dbReference type="RefSeq" id="WP_203699151.1">
    <property type="nucleotide sequence ID" value="NZ_BAAALC010000020.1"/>
</dbReference>
<feature type="compositionally biased region" description="Low complexity" evidence="1">
    <location>
        <begin position="1"/>
        <end position="21"/>
    </location>
</feature>